<organism evidence="1 2">
    <name type="scientific">Prosthecochloris vibrioformis</name>
    <name type="common">Chlorobium vibrioforme</name>
    <dbReference type="NCBI Taxonomy" id="1098"/>
    <lineage>
        <taxon>Bacteria</taxon>
        <taxon>Pseudomonadati</taxon>
        <taxon>Chlorobiota</taxon>
        <taxon>Chlorobiia</taxon>
        <taxon>Chlorobiales</taxon>
        <taxon>Chlorobiaceae</taxon>
        <taxon>Prosthecochloris</taxon>
    </lineage>
</organism>
<evidence type="ECO:0000313" key="1">
    <source>
        <dbReference type="EMBL" id="TNJ34161.1"/>
    </source>
</evidence>
<sequence length="90" mass="10419">MTRYTIEKHVIYRFEEALDTGVVFHAHRKKAMMISVFTCMVLSLLDDTPLSPGEISYRTGIESSEVENIIEILVREHYVQACCRSDNHEN</sequence>
<protein>
    <recommendedName>
        <fullName evidence="3">MarR family transcriptional regulator</fullName>
    </recommendedName>
</protein>
<proteinExistence type="predicted"/>
<accession>A0A5C4RTF6</accession>
<name>A0A5C4RTF6_PROVB</name>
<dbReference type="RefSeq" id="WP_139626923.1">
    <property type="nucleotide sequence ID" value="NZ_VDCI01000011.1"/>
</dbReference>
<evidence type="ECO:0008006" key="3">
    <source>
        <dbReference type="Google" id="ProtNLM"/>
    </source>
</evidence>
<keyword evidence="2" id="KW-1185">Reference proteome</keyword>
<dbReference type="EMBL" id="VDCI01000011">
    <property type="protein sequence ID" value="TNJ34161.1"/>
    <property type="molecule type" value="Genomic_DNA"/>
</dbReference>
<dbReference type="Proteomes" id="UP000309544">
    <property type="component" value="Unassembled WGS sequence"/>
</dbReference>
<gene>
    <name evidence="1" type="ORF">FGF68_09995</name>
</gene>
<comment type="caution">
    <text evidence="1">The sequence shown here is derived from an EMBL/GenBank/DDBJ whole genome shotgun (WGS) entry which is preliminary data.</text>
</comment>
<reference evidence="1 2" key="1">
    <citation type="submission" date="2019-05" db="EMBL/GenBank/DDBJ databases">
        <title>Draft Whole-Genome sequence of the green sulfur bacterium Prosthecochloris vibrioformis DSM 260.</title>
        <authorList>
            <person name="Meyer T.E."/>
            <person name="Kyndt J.A."/>
        </authorList>
    </citation>
    <scope>NUCLEOTIDE SEQUENCE [LARGE SCALE GENOMIC DNA]</scope>
    <source>
        <strain evidence="1 2">DSM 260</strain>
    </source>
</reference>
<evidence type="ECO:0000313" key="2">
    <source>
        <dbReference type="Proteomes" id="UP000309544"/>
    </source>
</evidence>
<dbReference type="AlphaFoldDB" id="A0A5C4RTF6"/>